<dbReference type="OrthoDB" id="10431455at2759"/>
<dbReference type="EMBL" id="CAJJDP010000111">
    <property type="protein sequence ID" value="CAD8196305.1"/>
    <property type="molecule type" value="Genomic_DNA"/>
</dbReference>
<gene>
    <name evidence="2" type="ORF">POCTA_138.1.T1110111</name>
</gene>
<feature type="coiled-coil region" evidence="1">
    <location>
        <begin position="388"/>
        <end position="415"/>
    </location>
</feature>
<evidence type="ECO:0000256" key="1">
    <source>
        <dbReference type="SAM" id="Coils"/>
    </source>
</evidence>
<evidence type="ECO:0000313" key="2">
    <source>
        <dbReference type="EMBL" id="CAD8196305.1"/>
    </source>
</evidence>
<name>A0A8S1X628_PAROT</name>
<dbReference type="OMA" id="VEGPYEK"/>
<dbReference type="AlphaFoldDB" id="A0A8S1X628"/>
<reference evidence="2" key="1">
    <citation type="submission" date="2021-01" db="EMBL/GenBank/DDBJ databases">
        <authorList>
            <consortium name="Genoscope - CEA"/>
            <person name="William W."/>
        </authorList>
    </citation>
    <scope>NUCLEOTIDE SEQUENCE</scope>
</reference>
<keyword evidence="3" id="KW-1185">Reference proteome</keyword>
<accession>A0A8S1X628</accession>
<dbReference type="Proteomes" id="UP000683925">
    <property type="component" value="Unassembled WGS sequence"/>
</dbReference>
<sequence>MHSQTLIDTHVDSYFKAYFAERIKDTFTLILKNNKHLFINIIMDNELISITIINYRDGDNVEGPYEKLFKSDCTMEKVLQEFGLDSAIIVANKDIIESKRILQDVYKEQPSSVLQQQQRFLQLRVIYQQNQDQGMLKYKCIKAIKKDQPVIEYLQVNQDRTICDQVSMEHSVIHNHQIAQRTSIFRNIQYDKDHLIELSVIPKVDGEIENSTQMQVQIFSDQIQNKGTYENGNFIREKPLYLVIVTKSKQIQSLIDDLNNKDIVAFQSSKGILNFNKTWQDYFQTESLCKLIALRNEKQGSLLQQIENNNKYIVNVFYNGKQILHESLEKSTNLQKIELELLPVELKGKIDFIIPDNRVVKSSLVLYQLPCNDKGEINLQVIDKYALYEKMETVLKQALEQVQKMKQGQNKIEAKQEVSAYSLILEKHQTIDILSQVVEQLKFKQDKQEQILEIQNITETVSTNIS</sequence>
<proteinExistence type="predicted"/>
<protein>
    <submittedName>
        <fullName evidence="2">Uncharacterized protein</fullName>
    </submittedName>
</protein>
<evidence type="ECO:0000313" key="3">
    <source>
        <dbReference type="Proteomes" id="UP000683925"/>
    </source>
</evidence>
<keyword evidence="1" id="KW-0175">Coiled coil</keyword>
<comment type="caution">
    <text evidence="2">The sequence shown here is derived from an EMBL/GenBank/DDBJ whole genome shotgun (WGS) entry which is preliminary data.</text>
</comment>
<organism evidence="2 3">
    <name type="scientific">Paramecium octaurelia</name>
    <dbReference type="NCBI Taxonomy" id="43137"/>
    <lineage>
        <taxon>Eukaryota</taxon>
        <taxon>Sar</taxon>
        <taxon>Alveolata</taxon>
        <taxon>Ciliophora</taxon>
        <taxon>Intramacronucleata</taxon>
        <taxon>Oligohymenophorea</taxon>
        <taxon>Peniculida</taxon>
        <taxon>Parameciidae</taxon>
        <taxon>Paramecium</taxon>
    </lineage>
</organism>